<dbReference type="EMBL" id="FQ790335">
    <property type="protein sequence ID" value="CCD34945.1"/>
    <property type="molecule type" value="Genomic_DNA"/>
</dbReference>
<sequence>MVPVLLVVEVLTKRGPYLKKFYGIEEHDCPKGYGKFCDWPSEKGRSVFFRVYVQLTTLRDRYDFVAEIKLACQMAKERHLEADLWPLLSTAELYARNSDWYCRERIVSTELYF</sequence>
<evidence type="ECO:0000313" key="1">
    <source>
        <dbReference type="EMBL" id="CCD34945.1"/>
    </source>
</evidence>
<evidence type="ECO:0000313" key="2">
    <source>
        <dbReference type="Proteomes" id="UP000008177"/>
    </source>
</evidence>
<dbReference type="AlphaFoldDB" id="G2YHC8"/>
<protein>
    <submittedName>
        <fullName evidence="1">Uncharacterized protein</fullName>
    </submittedName>
</protein>
<proteinExistence type="predicted"/>
<organism evidence="1 2">
    <name type="scientific">Botryotinia fuckeliana (strain T4)</name>
    <name type="common">Noble rot fungus</name>
    <name type="synonym">Botrytis cinerea</name>
    <dbReference type="NCBI Taxonomy" id="999810"/>
    <lineage>
        <taxon>Eukaryota</taxon>
        <taxon>Fungi</taxon>
        <taxon>Dikarya</taxon>
        <taxon>Ascomycota</taxon>
        <taxon>Pezizomycotina</taxon>
        <taxon>Leotiomycetes</taxon>
        <taxon>Helotiales</taxon>
        <taxon>Sclerotiniaceae</taxon>
        <taxon>Botrytis</taxon>
    </lineage>
</organism>
<dbReference type="InParanoid" id="G2YHC8"/>
<dbReference type="HOGENOM" id="CLU_2133133_0_0_1"/>
<accession>G2YHC8</accession>
<gene>
    <name evidence="1" type="ORF">BofuT4_P021810.1</name>
</gene>
<dbReference type="Proteomes" id="UP000008177">
    <property type="component" value="Unplaced contigs"/>
</dbReference>
<name>G2YHC8_BOTF4</name>
<reference evidence="2" key="1">
    <citation type="journal article" date="2011" name="PLoS Genet.">
        <title>Genomic analysis of the necrotrophic fungal pathogens Sclerotinia sclerotiorum and Botrytis cinerea.</title>
        <authorList>
            <person name="Amselem J."/>
            <person name="Cuomo C.A."/>
            <person name="van Kan J.A."/>
            <person name="Viaud M."/>
            <person name="Benito E.P."/>
            <person name="Couloux A."/>
            <person name="Coutinho P.M."/>
            <person name="de Vries R.P."/>
            <person name="Dyer P.S."/>
            <person name="Fillinger S."/>
            <person name="Fournier E."/>
            <person name="Gout L."/>
            <person name="Hahn M."/>
            <person name="Kohn L."/>
            <person name="Lapalu N."/>
            <person name="Plummer K.M."/>
            <person name="Pradier J.M."/>
            <person name="Quevillon E."/>
            <person name="Sharon A."/>
            <person name="Simon A."/>
            <person name="ten Have A."/>
            <person name="Tudzynski B."/>
            <person name="Tudzynski P."/>
            <person name="Wincker P."/>
            <person name="Andrew M."/>
            <person name="Anthouard V."/>
            <person name="Beever R.E."/>
            <person name="Beffa R."/>
            <person name="Benoit I."/>
            <person name="Bouzid O."/>
            <person name="Brault B."/>
            <person name="Chen Z."/>
            <person name="Choquer M."/>
            <person name="Collemare J."/>
            <person name="Cotton P."/>
            <person name="Danchin E.G."/>
            <person name="Da Silva C."/>
            <person name="Gautier A."/>
            <person name="Giraud C."/>
            <person name="Giraud T."/>
            <person name="Gonzalez C."/>
            <person name="Grossetete S."/>
            <person name="Guldener U."/>
            <person name="Henrissat B."/>
            <person name="Howlett B.J."/>
            <person name="Kodira C."/>
            <person name="Kretschmer M."/>
            <person name="Lappartient A."/>
            <person name="Leroch M."/>
            <person name="Levis C."/>
            <person name="Mauceli E."/>
            <person name="Neuveglise C."/>
            <person name="Oeser B."/>
            <person name="Pearson M."/>
            <person name="Poulain J."/>
            <person name="Poussereau N."/>
            <person name="Quesneville H."/>
            <person name="Rascle C."/>
            <person name="Schumacher J."/>
            <person name="Segurens B."/>
            <person name="Sexton A."/>
            <person name="Silva E."/>
            <person name="Sirven C."/>
            <person name="Soanes D.M."/>
            <person name="Talbot N.J."/>
            <person name="Templeton M."/>
            <person name="Yandava C."/>
            <person name="Yarden O."/>
            <person name="Zeng Q."/>
            <person name="Rollins J.A."/>
            <person name="Lebrun M.H."/>
            <person name="Dickman M."/>
        </authorList>
    </citation>
    <scope>NUCLEOTIDE SEQUENCE [LARGE SCALE GENOMIC DNA]</scope>
    <source>
        <strain evidence="2">T4</strain>
    </source>
</reference>